<dbReference type="InterPro" id="IPR000873">
    <property type="entry name" value="AMP-dep_synth/lig_dom"/>
</dbReference>
<protein>
    <submittedName>
        <fullName evidence="7">Fatty acyl-AMP ligase</fullName>
    </submittedName>
</protein>
<dbReference type="InterPro" id="IPR045851">
    <property type="entry name" value="AMP-bd_C_sf"/>
</dbReference>
<dbReference type="SUPFAM" id="SSF56801">
    <property type="entry name" value="Acetyl-CoA synthetase-like"/>
    <property type="match status" value="1"/>
</dbReference>
<dbReference type="PANTHER" id="PTHR22754">
    <property type="entry name" value="DISCO-INTERACTING PROTEIN 2 DIP2 -RELATED"/>
    <property type="match status" value="1"/>
</dbReference>
<dbReference type="CDD" id="cd05931">
    <property type="entry name" value="FAAL"/>
    <property type="match status" value="1"/>
</dbReference>
<evidence type="ECO:0000256" key="1">
    <source>
        <dbReference type="ARBA" id="ARBA00006432"/>
    </source>
</evidence>
<proteinExistence type="inferred from homology"/>
<dbReference type="Gene3D" id="3.40.50.12780">
    <property type="entry name" value="N-terminal domain of ligase-like"/>
    <property type="match status" value="1"/>
</dbReference>
<keyword evidence="2 7" id="KW-0436">Ligase</keyword>
<dbReference type="GO" id="GO:0006633">
    <property type="term" value="P:fatty acid biosynthetic process"/>
    <property type="evidence" value="ECO:0007669"/>
    <property type="project" value="TreeGrafter"/>
</dbReference>
<dbReference type="Gene3D" id="3.30.300.30">
    <property type="match status" value="1"/>
</dbReference>
<dbReference type="EMBL" id="VDGT01000007">
    <property type="protein sequence ID" value="TNM30589.1"/>
    <property type="molecule type" value="Genomic_DNA"/>
</dbReference>
<dbReference type="InterPro" id="IPR025110">
    <property type="entry name" value="AMP-bd_C"/>
</dbReference>
<dbReference type="InterPro" id="IPR040097">
    <property type="entry name" value="FAAL/FAAC"/>
</dbReference>
<dbReference type="InterPro" id="IPR042099">
    <property type="entry name" value="ANL_N_sf"/>
</dbReference>
<name>A0A5C4V695_9ACTN</name>
<dbReference type="Pfam" id="PF00501">
    <property type="entry name" value="AMP-binding"/>
    <property type="match status" value="1"/>
</dbReference>
<dbReference type="OrthoDB" id="3671040at2"/>
<gene>
    <name evidence="7" type="ORF">FH715_11320</name>
</gene>
<dbReference type="AlphaFoldDB" id="A0A5C4V695"/>
<dbReference type="GO" id="GO:0070566">
    <property type="term" value="F:adenylyltransferase activity"/>
    <property type="evidence" value="ECO:0007669"/>
    <property type="project" value="TreeGrafter"/>
</dbReference>
<accession>A0A5C4V695</accession>
<dbReference type="PROSITE" id="PS00455">
    <property type="entry name" value="AMP_BINDING"/>
    <property type="match status" value="1"/>
</dbReference>
<feature type="domain" description="AMP-binding enzyme C-terminal" evidence="6">
    <location>
        <begin position="470"/>
        <end position="579"/>
    </location>
</feature>
<comment type="similarity">
    <text evidence="1">Belongs to the ATP-dependent AMP-binding enzyme family.</text>
</comment>
<evidence type="ECO:0000256" key="2">
    <source>
        <dbReference type="ARBA" id="ARBA00022598"/>
    </source>
</evidence>
<keyword evidence="4" id="KW-0443">Lipid metabolism</keyword>
<evidence type="ECO:0000259" key="6">
    <source>
        <dbReference type="Pfam" id="PF23024"/>
    </source>
</evidence>
<dbReference type="GO" id="GO:0016874">
    <property type="term" value="F:ligase activity"/>
    <property type="evidence" value="ECO:0007669"/>
    <property type="project" value="UniProtKB-KW"/>
</dbReference>
<organism evidence="7 8">
    <name type="scientific">Streptomyces sedi</name>
    <dbReference type="NCBI Taxonomy" id="555059"/>
    <lineage>
        <taxon>Bacteria</taxon>
        <taxon>Bacillati</taxon>
        <taxon>Actinomycetota</taxon>
        <taxon>Actinomycetes</taxon>
        <taxon>Kitasatosporales</taxon>
        <taxon>Streptomycetaceae</taxon>
        <taxon>Streptomyces</taxon>
    </lineage>
</organism>
<dbReference type="Pfam" id="PF23024">
    <property type="entry name" value="AMP-dom_DIP2-like"/>
    <property type="match status" value="1"/>
</dbReference>
<comment type="caution">
    <text evidence="7">The sequence shown here is derived from an EMBL/GenBank/DDBJ whole genome shotgun (WGS) entry which is preliminary data.</text>
</comment>
<dbReference type="PANTHER" id="PTHR22754:SF32">
    <property type="entry name" value="DISCO-INTERACTING PROTEIN 2"/>
    <property type="match status" value="1"/>
</dbReference>
<evidence type="ECO:0000313" key="8">
    <source>
        <dbReference type="Proteomes" id="UP000311713"/>
    </source>
</evidence>
<sequence>MTTLGTPPDPAVRRRVVEADSLPEALLLRARERPDDTAYVFLADGERPADSTTYRQLDLAARSRAGLLGDHAGRGSSALLMYPAGVEFVRALLGCMYAGVAGAPVPVPTRERGLERIRRIADDAGTSLVLTVAEVRDELLARFGDSPFLAGLRLVATDEAPAARPAAPPTAIDPDAVALLQYTSGSTGDPKGVEVTHANFRANVLETDGLWPCAPDGVLVSWLPHFHDMGMMFGVVLPLWAGAPSYLMAPAAFVRRPGRWLEAISRYRGTHSAAPSFAYELCVREARQQGAAPGVDLSSWRVAANGAEPVRWSVVDEFVRTFAPFGFAGRAMCPGYGLAENTLKATGSRQEDEPTVIWLDDDALRENRVETRRGPGGGAVPLVGAGVPVGETRLRVVDPASGWGVPDGTVGEVWINGPCVASGYHGRPEESREVFRARIVGEPKAGTFLRTGDLGFLRRGELFLTGRLKDVIIRKGRNFYPQDIELSAERSHEGLHPNSVAAFSVDDGTSERLVVVVEADGRVLRDCAPEALRERVRLAVHEGQRLPVDEVVVVRRGALPKTSSGKVQRRACRARYLEDAWSPAGIGGGR</sequence>
<evidence type="ECO:0000256" key="4">
    <source>
        <dbReference type="ARBA" id="ARBA00023098"/>
    </source>
</evidence>
<reference evidence="7 8" key="1">
    <citation type="submission" date="2019-06" db="EMBL/GenBank/DDBJ databases">
        <title>Draft genome of Streptomyces sedi sp. JCM16909.</title>
        <authorList>
            <person name="Klykleung N."/>
            <person name="Tanasupawat S."/>
            <person name="Kudo T."/>
            <person name="Yuki M."/>
            <person name="Ohkuma M."/>
        </authorList>
    </citation>
    <scope>NUCLEOTIDE SEQUENCE [LARGE SCALE GENOMIC DNA]</scope>
    <source>
        <strain evidence="7 8">JCM 16909</strain>
    </source>
</reference>
<dbReference type="Proteomes" id="UP000311713">
    <property type="component" value="Unassembled WGS sequence"/>
</dbReference>
<evidence type="ECO:0000259" key="5">
    <source>
        <dbReference type="Pfam" id="PF00501"/>
    </source>
</evidence>
<dbReference type="RefSeq" id="WP_139643996.1">
    <property type="nucleotide sequence ID" value="NZ_BAAAZS010000058.1"/>
</dbReference>
<evidence type="ECO:0000256" key="3">
    <source>
        <dbReference type="ARBA" id="ARBA00022832"/>
    </source>
</evidence>
<dbReference type="GO" id="GO:0071766">
    <property type="term" value="P:Actinobacterium-type cell wall biogenesis"/>
    <property type="evidence" value="ECO:0007669"/>
    <property type="project" value="UniProtKB-ARBA"/>
</dbReference>
<evidence type="ECO:0000313" key="7">
    <source>
        <dbReference type="EMBL" id="TNM30589.1"/>
    </source>
</evidence>
<keyword evidence="8" id="KW-1185">Reference proteome</keyword>
<dbReference type="InterPro" id="IPR020845">
    <property type="entry name" value="AMP-binding_CS"/>
</dbReference>
<dbReference type="GO" id="GO:0005886">
    <property type="term" value="C:plasma membrane"/>
    <property type="evidence" value="ECO:0007669"/>
    <property type="project" value="TreeGrafter"/>
</dbReference>
<keyword evidence="3" id="KW-0276">Fatty acid metabolism</keyword>
<dbReference type="FunFam" id="3.40.50.12780:FF:000013">
    <property type="entry name" value="Long-chain-fatty-acid--AMP ligase FadD32"/>
    <property type="match status" value="1"/>
</dbReference>
<feature type="domain" description="AMP-dependent synthetase/ligase" evidence="5">
    <location>
        <begin position="29"/>
        <end position="425"/>
    </location>
</feature>